<dbReference type="InterPro" id="IPR050639">
    <property type="entry name" value="SSR_resolvase"/>
</dbReference>
<dbReference type="PANTHER" id="PTHR30461">
    <property type="entry name" value="DNA-INVERTASE FROM LAMBDOID PROPHAGE"/>
    <property type="match status" value="1"/>
</dbReference>
<dbReference type="InterPro" id="IPR036162">
    <property type="entry name" value="Resolvase-like_N_sf"/>
</dbReference>
<protein>
    <recommendedName>
        <fullName evidence="3">Resolvase/invertase-type recombinase catalytic domain-containing protein</fullName>
    </recommendedName>
</protein>
<dbReference type="Proteomes" id="UP000436694">
    <property type="component" value="Unassembled WGS sequence"/>
</dbReference>
<dbReference type="SMART" id="SM00857">
    <property type="entry name" value="Resolvase"/>
    <property type="match status" value="1"/>
</dbReference>
<organism evidence="4 5">
    <name type="scientific">Tritonibacter aquimaris</name>
    <dbReference type="NCBI Taxonomy" id="2663379"/>
    <lineage>
        <taxon>Bacteria</taxon>
        <taxon>Pseudomonadati</taxon>
        <taxon>Pseudomonadota</taxon>
        <taxon>Alphaproteobacteria</taxon>
        <taxon>Rhodobacterales</taxon>
        <taxon>Paracoccaceae</taxon>
        <taxon>Tritonibacter</taxon>
    </lineage>
</organism>
<name>A0A844AP10_9RHOB</name>
<evidence type="ECO:0000313" key="5">
    <source>
        <dbReference type="Proteomes" id="UP000436694"/>
    </source>
</evidence>
<comment type="caution">
    <text evidence="4">The sequence shown here is derived from an EMBL/GenBank/DDBJ whole genome shotgun (WGS) entry which is preliminary data.</text>
</comment>
<keyword evidence="2" id="KW-0233">DNA recombination</keyword>
<evidence type="ECO:0000256" key="1">
    <source>
        <dbReference type="ARBA" id="ARBA00023125"/>
    </source>
</evidence>
<accession>A0A844AP10</accession>
<evidence type="ECO:0000259" key="3">
    <source>
        <dbReference type="PROSITE" id="PS51736"/>
    </source>
</evidence>
<proteinExistence type="predicted"/>
<dbReference type="GO" id="GO:0003677">
    <property type="term" value="F:DNA binding"/>
    <property type="evidence" value="ECO:0007669"/>
    <property type="project" value="UniProtKB-KW"/>
</dbReference>
<feature type="domain" description="Resolvase/invertase-type recombinase catalytic" evidence="3">
    <location>
        <begin position="7"/>
        <end position="118"/>
    </location>
</feature>
<dbReference type="Gene3D" id="3.40.50.1390">
    <property type="entry name" value="Resolvase, N-terminal catalytic domain"/>
    <property type="match status" value="1"/>
</dbReference>
<dbReference type="RefSeq" id="WP_153549252.1">
    <property type="nucleotide sequence ID" value="NZ_WIXK01000014.1"/>
</dbReference>
<dbReference type="AlphaFoldDB" id="A0A844AP10"/>
<dbReference type="Pfam" id="PF00239">
    <property type="entry name" value="Resolvase"/>
    <property type="match status" value="1"/>
</dbReference>
<evidence type="ECO:0000313" key="4">
    <source>
        <dbReference type="EMBL" id="MQY44359.1"/>
    </source>
</evidence>
<keyword evidence="1" id="KW-0238">DNA-binding</keyword>
<dbReference type="GO" id="GO:0000150">
    <property type="term" value="F:DNA strand exchange activity"/>
    <property type="evidence" value="ECO:0007669"/>
    <property type="project" value="InterPro"/>
</dbReference>
<keyword evidence="5" id="KW-1185">Reference proteome</keyword>
<dbReference type="InterPro" id="IPR006119">
    <property type="entry name" value="Resolv_N"/>
</dbReference>
<reference evidence="4 5" key="1">
    <citation type="submission" date="2019-10" db="EMBL/GenBank/DDBJ databases">
        <title>Epibacterium sp. nov., isolated from seawater.</title>
        <authorList>
            <person name="Zhang X."/>
            <person name="Li N."/>
        </authorList>
    </citation>
    <scope>NUCLEOTIDE SEQUENCE [LARGE SCALE GENOMIC DNA]</scope>
    <source>
        <strain evidence="4 5">SM1969</strain>
    </source>
</reference>
<gene>
    <name evidence="4" type="ORF">GG681_17070</name>
</gene>
<dbReference type="PANTHER" id="PTHR30461:SF2">
    <property type="entry name" value="SERINE RECOMBINASE PINE-RELATED"/>
    <property type="match status" value="1"/>
</dbReference>
<sequence length="118" mass="13195">MSDEIRYAVIYARSATENPAGIQAQISECKDRADGSGLQVERIFQDIGSGVEGDRPGLQSMMDFLKSRQDQKMVVVTAGLSRIARCDDLSRKIRAEFANRNAVCWYVNAHIDQQNLID</sequence>
<dbReference type="EMBL" id="WIXK01000014">
    <property type="protein sequence ID" value="MQY44359.1"/>
    <property type="molecule type" value="Genomic_DNA"/>
</dbReference>
<evidence type="ECO:0000256" key="2">
    <source>
        <dbReference type="ARBA" id="ARBA00023172"/>
    </source>
</evidence>
<dbReference type="SUPFAM" id="SSF53041">
    <property type="entry name" value="Resolvase-like"/>
    <property type="match status" value="1"/>
</dbReference>
<dbReference type="PROSITE" id="PS51736">
    <property type="entry name" value="RECOMBINASES_3"/>
    <property type="match status" value="1"/>
</dbReference>